<evidence type="ECO:0000313" key="2">
    <source>
        <dbReference type="Proteomes" id="UP000659697"/>
    </source>
</evidence>
<dbReference type="InterPro" id="IPR011990">
    <property type="entry name" value="TPR-like_helical_dom_sf"/>
</dbReference>
<proteinExistence type="predicted"/>
<dbReference type="RefSeq" id="WP_189433365.1">
    <property type="nucleotide sequence ID" value="NZ_BNAO01000006.1"/>
</dbReference>
<gene>
    <name evidence="1" type="ORF">GCM10010919_25120</name>
</gene>
<accession>A0ABQ3KZL6</accession>
<dbReference type="EMBL" id="BNAO01000006">
    <property type="protein sequence ID" value="GHG72663.1"/>
    <property type="molecule type" value="Genomic_DNA"/>
</dbReference>
<reference evidence="2" key="1">
    <citation type="journal article" date="2019" name="Int. J. Syst. Evol. Microbiol.">
        <title>The Global Catalogue of Microorganisms (GCM) 10K type strain sequencing project: providing services to taxonomists for standard genome sequencing and annotation.</title>
        <authorList>
            <consortium name="The Broad Institute Genomics Platform"/>
            <consortium name="The Broad Institute Genome Sequencing Center for Infectious Disease"/>
            <person name="Wu L."/>
            <person name="Ma J."/>
        </authorList>
    </citation>
    <scope>NUCLEOTIDE SEQUENCE [LARGE SCALE GENOMIC DNA]</scope>
    <source>
        <strain evidence="2">CGMCC 1.7003</strain>
    </source>
</reference>
<organism evidence="1 2">
    <name type="scientific">Alishewanella longhuensis</name>
    <dbReference type="NCBI Taxonomy" id="1091037"/>
    <lineage>
        <taxon>Bacteria</taxon>
        <taxon>Pseudomonadati</taxon>
        <taxon>Pseudomonadota</taxon>
        <taxon>Gammaproteobacteria</taxon>
        <taxon>Alteromonadales</taxon>
        <taxon>Alteromonadaceae</taxon>
        <taxon>Alishewanella</taxon>
    </lineage>
</organism>
<dbReference type="SUPFAM" id="SSF48452">
    <property type="entry name" value="TPR-like"/>
    <property type="match status" value="1"/>
</dbReference>
<name>A0ABQ3KZL6_9ALTE</name>
<dbReference type="Gene3D" id="1.25.40.10">
    <property type="entry name" value="Tetratricopeptide repeat domain"/>
    <property type="match status" value="1"/>
</dbReference>
<keyword evidence="2" id="KW-1185">Reference proteome</keyword>
<dbReference type="Proteomes" id="UP000659697">
    <property type="component" value="Unassembled WGS sequence"/>
</dbReference>
<comment type="caution">
    <text evidence="1">The sequence shown here is derived from an EMBL/GenBank/DDBJ whole genome shotgun (WGS) entry which is preliminary data.</text>
</comment>
<evidence type="ECO:0000313" key="1">
    <source>
        <dbReference type="EMBL" id="GHG72663.1"/>
    </source>
</evidence>
<sequence>MNPIQHWQHLQQQGNQAFQQQQWQLASEYYLHSILLIRHHLPIKLHTLALANAQDAAPYQFGATADLLICLSIAIQNLAEVYARQQRWRRCHSLLNRALNRLQQLQQQVAPTDNASVILLQECCSLRRELCRHTLSCNACMTKTPSIHTGLVSSSIH</sequence>
<protein>
    <submittedName>
        <fullName evidence="1">Uncharacterized protein</fullName>
    </submittedName>
</protein>